<evidence type="ECO:0000256" key="1">
    <source>
        <dbReference type="ARBA" id="ARBA00004479"/>
    </source>
</evidence>
<sequence>MKLLSTLTLLTTTASLASALKFDLFAQSPGSSHRCIRNFAAKDTLVVVTATIGGNKGDGQKVNIHIKDAVGNEYGKPKDVVGETRMAFTSHADAAFDVCFENTAVNYHRGGSQLFRSVELDVDIGADARDWSAIQAAEKLKPVEIELRRIEELVSEVVSEMEYLRTREQKLRDTNESTNERVKWFAFLIISTLLGLGAWQVIYLRSYFRSKHLI</sequence>
<evidence type="ECO:0000256" key="6">
    <source>
        <dbReference type="ARBA" id="ARBA00023136"/>
    </source>
</evidence>
<dbReference type="PANTHER" id="PTHR22811">
    <property type="entry name" value="TRANSMEMBRANE EMP24 DOMAIN-CONTAINING PROTEIN"/>
    <property type="match status" value="1"/>
</dbReference>
<keyword evidence="6" id="KW-0472">Membrane</keyword>
<dbReference type="OrthoDB" id="759142at2759"/>
<evidence type="ECO:0000256" key="4">
    <source>
        <dbReference type="ARBA" id="ARBA00022729"/>
    </source>
</evidence>
<organism evidence="9 10">
    <name type="scientific">Orbilia oligospora</name>
    <name type="common">Nematode-trapping fungus</name>
    <name type="synonym">Arthrobotrys oligospora</name>
    <dbReference type="NCBI Taxonomy" id="2813651"/>
    <lineage>
        <taxon>Eukaryota</taxon>
        <taxon>Fungi</taxon>
        <taxon>Dikarya</taxon>
        <taxon>Ascomycota</taxon>
        <taxon>Pezizomycotina</taxon>
        <taxon>Orbiliomycetes</taxon>
        <taxon>Orbiliales</taxon>
        <taxon>Orbiliaceae</taxon>
        <taxon>Orbilia</taxon>
    </lineage>
</organism>
<dbReference type="AlphaFoldDB" id="A0A7C8PN10"/>
<dbReference type="GO" id="GO:0016020">
    <property type="term" value="C:membrane"/>
    <property type="evidence" value="ECO:0007669"/>
    <property type="project" value="UniProtKB-SubCell"/>
</dbReference>
<dbReference type="PROSITE" id="PS50866">
    <property type="entry name" value="GOLD"/>
    <property type="match status" value="1"/>
</dbReference>
<evidence type="ECO:0000256" key="2">
    <source>
        <dbReference type="ARBA" id="ARBA00007104"/>
    </source>
</evidence>
<proteinExistence type="inferred from homology"/>
<dbReference type="InterPro" id="IPR015720">
    <property type="entry name" value="Emp24-like"/>
</dbReference>
<keyword evidence="3 7" id="KW-0812">Transmembrane</keyword>
<protein>
    <submittedName>
        <fullName evidence="9">Vesicle coat component</fullName>
    </submittedName>
</protein>
<keyword evidence="4" id="KW-0732">Signal</keyword>
<dbReference type="Pfam" id="PF01105">
    <property type="entry name" value="EMP24_GP25L"/>
    <property type="match status" value="1"/>
</dbReference>
<reference evidence="9 10" key="1">
    <citation type="submission" date="2019-03" db="EMBL/GenBank/DDBJ databases">
        <title>Nematode-trapping fungi genome.</title>
        <authorList>
            <person name="Vidal-Diez De Ulzurrun G."/>
        </authorList>
    </citation>
    <scope>NUCLEOTIDE SEQUENCE [LARGE SCALE GENOMIC DNA]</scope>
    <source>
        <strain evidence="9 10">TWF154</strain>
    </source>
</reference>
<dbReference type="Proteomes" id="UP000297595">
    <property type="component" value="Unassembled WGS sequence"/>
</dbReference>
<accession>A0A7C8PN10</accession>
<keyword evidence="5" id="KW-1133">Transmembrane helix</keyword>
<comment type="caution">
    <text evidence="9">The sequence shown here is derived from an EMBL/GenBank/DDBJ whole genome shotgun (WGS) entry which is preliminary data.</text>
</comment>
<evidence type="ECO:0000313" key="9">
    <source>
        <dbReference type="EMBL" id="TGJ72622.1"/>
    </source>
</evidence>
<feature type="domain" description="GOLD" evidence="8">
    <location>
        <begin position="33"/>
        <end position="124"/>
    </location>
</feature>
<gene>
    <name evidence="9" type="primary">ERV25</name>
    <name evidence="9" type="ORF">EYR41_004504</name>
</gene>
<evidence type="ECO:0000256" key="5">
    <source>
        <dbReference type="ARBA" id="ARBA00022989"/>
    </source>
</evidence>
<evidence type="ECO:0000256" key="7">
    <source>
        <dbReference type="RuleBase" id="RU003827"/>
    </source>
</evidence>
<comment type="similarity">
    <text evidence="2 7">Belongs to the EMP24/GP25L family.</text>
</comment>
<evidence type="ECO:0000313" key="10">
    <source>
        <dbReference type="Proteomes" id="UP000297595"/>
    </source>
</evidence>
<evidence type="ECO:0000256" key="3">
    <source>
        <dbReference type="ARBA" id="ARBA00022692"/>
    </source>
</evidence>
<comment type="subcellular location">
    <subcellularLocation>
        <location evidence="1 7">Membrane</location>
        <topology evidence="1 7">Single-pass type I membrane protein</topology>
    </subcellularLocation>
</comment>
<dbReference type="EMBL" id="SOZJ01000002">
    <property type="protein sequence ID" value="TGJ72622.1"/>
    <property type="molecule type" value="Genomic_DNA"/>
</dbReference>
<dbReference type="SMART" id="SM01190">
    <property type="entry name" value="EMP24_GP25L"/>
    <property type="match status" value="1"/>
</dbReference>
<evidence type="ECO:0000259" key="8">
    <source>
        <dbReference type="PROSITE" id="PS50866"/>
    </source>
</evidence>
<dbReference type="InterPro" id="IPR009038">
    <property type="entry name" value="GOLD_dom"/>
</dbReference>
<name>A0A7C8PN10_ORBOL</name>